<comment type="similarity">
    <text evidence="1">Belongs to the methyltransferase superfamily. PrmA family.</text>
</comment>
<evidence type="ECO:0000256" key="3">
    <source>
        <dbReference type="ARBA" id="ARBA00022603"/>
    </source>
</evidence>
<dbReference type="PANTHER" id="PTHR43648">
    <property type="entry name" value="ELECTRON TRANSFER FLAVOPROTEIN BETA SUBUNIT LYSINE METHYLTRANSFERASE"/>
    <property type="match status" value="1"/>
</dbReference>
<accession>A0A1U8Q6M2</accession>
<dbReference type="PANTHER" id="PTHR43648:SF1">
    <property type="entry name" value="ELECTRON TRANSFER FLAVOPROTEIN BETA SUBUNIT LYSINE METHYLTRANSFERASE"/>
    <property type="match status" value="1"/>
</dbReference>
<dbReference type="OrthoDB" id="419617at2759"/>
<dbReference type="GeneID" id="104599445"/>
<proteinExistence type="inferred from homology"/>
<evidence type="ECO:0000256" key="6">
    <source>
        <dbReference type="ARBA" id="ARBA00037932"/>
    </source>
</evidence>
<keyword evidence="5" id="KW-0949">S-adenosyl-L-methionine</keyword>
<dbReference type="InterPro" id="IPR050078">
    <property type="entry name" value="Ribosomal_L11_MeTrfase_PrmA"/>
</dbReference>
<evidence type="ECO:0000256" key="1">
    <source>
        <dbReference type="ARBA" id="ARBA00009741"/>
    </source>
</evidence>
<name>A0A1U8Q6M2_NELNU</name>
<keyword evidence="3" id="KW-0489">Methyltransferase</keyword>
<evidence type="ECO:0000256" key="8">
    <source>
        <dbReference type="ARBA" id="ARBA00042266"/>
    </source>
</evidence>
<dbReference type="Pfam" id="PF06325">
    <property type="entry name" value="PrmA"/>
    <property type="match status" value="1"/>
</dbReference>
<sequence length="396" mass="42603">MLMASLRNLLFRRVYTCSTTFYIPSLQLVRPTSALLPSLSTLGHFLPAPRISGQAKEWRCLSPLLASFSTSSEASTNEASASSYLSVRIRCRKDVADMLSDALLCFGASSASMDEPDDCDSTDEISINSIFTECQDVGACISNAAGSIGLKDMPSYVVTMGEHCDWIKKTQESFHPVKISEDLWIVPEWRTPPDAQATNIILNPGLAFGTGDHPTTKLCLVLLYSLIKGGEFFLDYGTGSGILGIAALKLGAALSVGVDVDPQAIRSALQNAALNNVGPQEMQLCLVDSMGNPLSAVGTTDGNVKGQSSHGIRLVAEKEKFDIVMANILLNPLMEMADHIVSYAKPGAVVGVSGILSEQQLPQIEGRYMQFLEGMSVSEMDGWACLSGRKRITKYS</sequence>
<dbReference type="AlphaFoldDB" id="A0A1U8Q6M2"/>
<dbReference type="FunCoup" id="A0A1U8Q6M2">
    <property type="interactions" value="10"/>
</dbReference>
<dbReference type="GO" id="GO:0032259">
    <property type="term" value="P:methylation"/>
    <property type="evidence" value="ECO:0007669"/>
    <property type="project" value="UniProtKB-KW"/>
</dbReference>
<dbReference type="GO" id="GO:0005739">
    <property type="term" value="C:mitochondrion"/>
    <property type="evidence" value="ECO:0000318"/>
    <property type="project" value="GO_Central"/>
</dbReference>
<evidence type="ECO:0000256" key="7">
    <source>
        <dbReference type="ARBA" id="ARBA00041867"/>
    </source>
</evidence>
<dbReference type="CDD" id="cd02440">
    <property type="entry name" value="AdoMet_MTases"/>
    <property type="match status" value="1"/>
</dbReference>
<protein>
    <recommendedName>
        <fullName evidence="8">ETFB lysine methyltransferase</fullName>
    </recommendedName>
    <alternativeName>
        <fullName evidence="7">Protein N-lysine methyltransferase METTL20</fullName>
    </alternativeName>
</protein>
<dbReference type="InterPro" id="IPR029063">
    <property type="entry name" value="SAM-dependent_MTases_sf"/>
</dbReference>
<keyword evidence="9" id="KW-1185">Reference proteome</keyword>
<organism evidence="9 10">
    <name type="scientific">Nelumbo nucifera</name>
    <name type="common">Sacred lotus</name>
    <dbReference type="NCBI Taxonomy" id="4432"/>
    <lineage>
        <taxon>Eukaryota</taxon>
        <taxon>Viridiplantae</taxon>
        <taxon>Streptophyta</taxon>
        <taxon>Embryophyta</taxon>
        <taxon>Tracheophyta</taxon>
        <taxon>Spermatophyta</taxon>
        <taxon>Magnoliopsida</taxon>
        <taxon>Proteales</taxon>
        <taxon>Nelumbonaceae</taxon>
        <taxon>Nelumbo</taxon>
    </lineage>
</organism>
<reference evidence="10" key="1">
    <citation type="submission" date="2025-08" db="UniProtKB">
        <authorList>
            <consortium name="RefSeq"/>
        </authorList>
    </citation>
    <scope>IDENTIFICATION</scope>
</reference>
<dbReference type="GO" id="GO:0016279">
    <property type="term" value="F:protein-lysine N-methyltransferase activity"/>
    <property type="evidence" value="ECO:0000318"/>
    <property type="project" value="GO_Central"/>
</dbReference>
<dbReference type="SUPFAM" id="SSF53335">
    <property type="entry name" value="S-adenosyl-L-methionine-dependent methyltransferases"/>
    <property type="match status" value="1"/>
</dbReference>
<evidence type="ECO:0000256" key="2">
    <source>
        <dbReference type="ARBA" id="ARBA00022490"/>
    </source>
</evidence>
<dbReference type="RefSeq" id="XP_019053676.1">
    <property type="nucleotide sequence ID" value="XM_019198131.1"/>
</dbReference>
<dbReference type="InParanoid" id="A0A1U8Q6M2"/>
<dbReference type="HAMAP" id="MF_00735">
    <property type="entry name" value="Methyltr_PrmA"/>
    <property type="match status" value="1"/>
</dbReference>
<gene>
    <name evidence="10" type="primary">LOC104599445</name>
</gene>
<comment type="similarity">
    <text evidence="6">Belongs to the methyltransferase superfamily. ETFBKMT family.</text>
</comment>
<evidence type="ECO:0000256" key="5">
    <source>
        <dbReference type="ARBA" id="ARBA00022691"/>
    </source>
</evidence>
<dbReference type="Proteomes" id="UP000189703">
    <property type="component" value="Unplaced"/>
</dbReference>
<dbReference type="OMA" id="WIVPEWT"/>
<evidence type="ECO:0000313" key="10">
    <source>
        <dbReference type="RefSeq" id="XP_019053676.1"/>
    </source>
</evidence>
<evidence type="ECO:0000256" key="4">
    <source>
        <dbReference type="ARBA" id="ARBA00022679"/>
    </source>
</evidence>
<keyword evidence="4" id="KW-0808">Transferase</keyword>
<keyword evidence="2" id="KW-0963">Cytoplasm</keyword>
<dbReference type="InterPro" id="IPR004498">
    <property type="entry name" value="Ribosomal_PrmA_MeTrfase"/>
</dbReference>
<dbReference type="Gene3D" id="3.40.50.150">
    <property type="entry name" value="Vaccinia Virus protein VP39"/>
    <property type="match status" value="1"/>
</dbReference>
<dbReference type="STRING" id="4432.A0A1U8Q6M2"/>
<evidence type="ECO:0000313" key="9">
    <source>
        <dbReference type="Proteomes" id="UP000189703"/>
    </source>
</evidence>